<evidence type="ECO:0000256" key="6">
    <source>
        <dbReference type="ARBA" id="ARBA00060591"/>
    </source>
</evidence>
<evidence type="ECO:0000259" key="13">
    <source>
        <dbReference type="Pfam" id="PF14535"/>
    </source>
</evidence>
<dbReference type="InterPro" id="IPR051414">
    <property type="entry name" value="Adenylate-forming_Reductase"/>
</dbReference>
<evidence type="ECO:0000256" key="1">
    <source>
        <dbReference type="ARBA" id="ARBA00011245"/>
    </source>
</evidence>
<keyword evidence="3" id="KW-0597">Phosphoprotein</keyword>
<dbReference type="EC" id="6.2.1.30" evidence="8 11"/>
<dbReference type="SUPFAM" id="SSF56801">
    <property type="entry name" value="Acetyl-CoA synthetase-like"/>
    <property type="match status" value="1"/>
</dbReference>
<evidence type="ECO:0000256" key="9">
    <source>
        <dbReference type="ARBA" id="ARBA00068695"/>
    </source>
</evidence>
<dbReference type="AlphaFoldDB" id="A0A6C0RDU0"/>
<keyword evidence="5 11" id="KW-0547">Nucleotide-binding</keyword>
<dbReference type="Gene3D" id="3.30.300.30">
    <property type="match status" value="1"/>
</dbReference>
<dbReference type="UniPathway" id="UPA00930"/>
<dbReference type="CDD" id="cd05913">
    <property type="entry name" value="PaaK"/>
    <property type="match status" value="1"/>
</dbReference>
<evidence type="ECO:0000313" key="15">
    <source>
        <dbReference type="Proteomes" id="UP000474630"/>
    </source>
</evidence>
<evidence type="ECO:0000313" key="14">
    <source>
        <dbReference type="EMBL" id="QIA08042.1"/>
    </source>
</evidence>
<keyword evidence="4 11" id="KW-0436">Ligase</keyword>
<keyword evidence="15" id="KW-1185">Reference proteome</keyword>
<dbReference type="Gene3D" id="3.40.50.12780">
    <property type="entry name" value="N-terminal domain of ligase-like"/>
    <property type="match status" value="1"/>
</dbReference>
<organism evidence="14 15">
    <name type="scientific">Draconibacterium halophilum</name>
    <dbReference type="NCBI Taxonomy" id="2706887"/>
    <lineage>
        <taxon>Bacteria</taxon>
        <taxon>Pseudomonadati</taxon>
        <taxon>Bacteroidota</taxon>
        <taxon>Bacteroidia</taxon>
        <taxon>Marinilabiliales</taxon>
        <taxon>Prolixibacteraceae</taxon>
        <taxon>Draconibacterium</taxon>
    </lineage>
</organism>
<dbReference type="InterPro" id="IPR028154">
    <property type="entry name" value="AMP-dep_Lig_C"/>
</dbReference>
<name>A0A6C0RDU0_9BACT</name>
<comment type="subunit">
    <text evidence="1">Monomer.</text>
</comment>
<dbReference type="Pfam" id="PF14535">
    <property type="entry name" value="AMP-binding_C_2"/>
    <property type="match status" value="1"/>
</dbReference>
<feature type="domain" description="AMP-dependent ligase C-terminal" evidence="13">
    <location>
        <begin position="337"/>
        <end position="433"/>
    </location>
</feature>
<dbReference type="RefSeq" id="WP_163345963.1">
    <property type="nucleotide sequence ID" value="NZ_CP048409.1"/>
</dbReference>
<dbReference type="GO" id="GO:0047475">
    <property type="term" value="F:phenylacetate-CoA ligase activity"/>
    <property type="evidence" value="ECO:0007669"/>
    <property type="project" value="UniProtKB-EC"/>
</dbReference>
<comment type="function">
    <text evidence="11">Catalyzes the activation of phenylacetic acid (PA) to phenylacetyl-CoA (PA-CoA).</text>
</comment>
<proteinExistence type="inferred from homology"/>
<evidence type="ECO:0000256" key="2">
    <source>
        <dbReference type="ARBA" id="ARBA00022450"/>
    </source>
</evidence>
<evidence type="ECO:0000256" key="4">
    <source>
        <dbReference type="ARBA" id="ARBA00022598"/>
    </source>
</evidence>
<dbReference type="InterPro" id="IPR011880">
    <property type="entry name" value="PA_CoA_ligase"/>
</dbReference>
<accession>A0A6C0RDU0</accession>
<dbReference type="PANTHER" id="PTHR43439">
    <property type="entry name" value="PHENYLACETATE-COENZYME A LIGASE"/>
    <property type="match status" value="1"/>
</dbReference>
<comment type="catalytic activity">
    <reaction evidence="11">
        <text>2-phenylacetate + ATP + CoA = phenylacetyl-CoA + AMP + diphosphate</text>
        <dbReference type="Rhea" id="RHEA:20956"/>
        <dbReference type="ChEBI" id="CHEBI:18401"/>
        <dbReference type="ChEBI" id="CHEBI:30616"/>
        <dbReference type="ChEBI" id="CHEBI:33019"/>
        <dbReference type="ChEBI" id="CHEBI:57287"/>
        <dbReference type="ChEBI" id="CHEBI:57390"/>
        <dbReference type="ChEBI" id="CHEBI:456215"/>
        <dbReference type="EC" id="6.2.1.30"/>
    </reaction>
</comment>
<evidence type="ECO:0000259" key="12">
    <source>
        <dbReference type="Pfam" id="PF00501"/>
    </source>
</evidence>
<dbReference type="PIRSF" id="PIRSF006444">
    <property type="entry name" value="PaaK"/>
    <property type="match status" value="1"/>
</dbReference>
<dbReference type="PANTHER" id="PTHR43439:SF2">
    <property type="entry name" value="ENZYME, PUTATIVE (JCVI)-RELATED"/>
    <property type="match status" value="1"/>
</dbReference>
<dbReference type="FunFam" id="3.40.50.12780:FF:000016">
    <property type="entry name" value="Phenylacetate-coenzyme A ligase"/>
    <property type="match status" value="1"/>
</dbReference>
<sequence>MTLEFWQEEFETLEKKDLQQLQLERLNKTIESACRSLFYGELYSKKKIKPGVIKDISQITELPFTTKQDLRDNFPYGFLSLPKKDIIRLHSSSGTTGNPTVIFHNRHDLDSWANLMARSLFCAGVRDTDVFQNICGYGLFTGGLGFQYGIETLGALSIPAGAGNSLRQIKLMRDYGTTAAHAIPSYLGRLYEVFEAEGLDPKKDTQLKTLVIGAEPHTDAQRKRIEEMYGVRAFNSFGLSEMNGPGVAFECTHQNGLHIWEDSYLVEIIDPETLQPVPDGEYGELVMTTLDREAMPLIRYRTRDITRIIPGECECGRTHRRIDRITGRSDDMFIIKGCNVFPMQIEGVLMKIPEVGSDYMINLETMNGADEMVVEVEVKSDWFRGDIKRLDSLSKTITRQIRDEVLAKPIVKLVEAGSIPKSEGKAIRVTDNRKNGLLN</sequence>
<comment type="pathway">
    <text evidence="6 11">Aromatic compound metabolism; phenylacetate degradation.</text>
</comment>
<evidence type="ECO:0000256" key="3">
    <source>
        <dbReference type="ARBA" id="ARBA00022553"/>
    </source>
</evidence>
<keyword evidence="2" id="KW-0596">Phosphopantetheine</keyword>
<dbReference type="Pfam" id="PF00501">
    <property type="entry name" value="AMP-binding"/>
    <property type="match status" value="1"/>
</dbReference>
<evidence type="ECO:0000256" key="8">
    <source>
        <dbReference type="ARBA" id="ARBA00066629"/>
    </source>
</evidence>
<dbReference type="Proteomes" id="UP000474630">
    <property type="component" value="Chromosome"/>
</dbReference>
<feature type="domain" description="AMP-dependent synthetase/ligase" evidence="12">
    <location>
        <begin position="81"/>
        <end position="287"/>
    </location>
</feature>
<dbReference type="InterPro" id="IPR045851">
    <property type="entry name" value="AMP-bd_C_sf"/>
</dbReference>
<gene>
    <name evidence="14" type="ORF">G0Q07_10000</name>
</gene>
<comment type="similarity">
    <text evidence="7 11">Belongs to the phenylacetyl-CoA ligase family.</text>
</comment>
<protein>
    <recommendedName>
        <fullName evidence="9 11">Phenylacetate-coenzyme A ligase</fullName>
        <ecNumber evidence="8 11">6.2.1.30</ecNumber>
    </recommendedName>
    <alternativeName>
        <fullName evidence="10 11">Phenylacetyl-CoA ligase</fullName>
    </alternativeName>
</protein>
<reference evidence="14 15" key="1">
    <citation type="submission" date="2020-02" db="EMBL/GenBank/DDBJ databases">
        <title>Genome sequencing for Draconibacterium sp. strain M1.</title>
        <authorList>
            <person name="Park S.-J."/>
        </authorList>
    </citation>
    <scope>NUCLEOTIDE SEQUENCE [LARGE SCALE GENOMIC DNA]</scope>
    <source>
        <strain evidence="14 15">M1</strain>
    </source>
</reference>
<dbReference type="KEGG" id="drc:G0Q07_10000"/>
<dbReference type="EMBL" id="CP048409">
    <property type="protein sequence ID" value="QIA08042.1"/>
    <property type="molecule type" value="Genomic_DNA"/>
</dbReference>
<evidence type="ECO:0000256" key="10">
    <source>
        <dbReference type="ARBA" id="ARBA00075111"/>
    </source>
</evidence>
<evidence type="ECO:0000256" key="11">
    <source>
        <dbReference type="PIRNR" id="PIRNR006444"/>
    </source>
</evidence>
<evidence type="ECO:0000256" key="7">
    <source>
        <dbReference type="ARBA" id="ARBA00061566"/>
    </source>
</evidence>
<evidence type="ECO:0000256" key="5">
    <source>
        <dbReference type="ARBA" id="ARBA00022741"/>
    </source>
</evidence>
<dbReference type="GO" id="GO:0010124">
    <property type="term" value="P:phenylacetate catabolic process"/>
    <property type="evidence" value="ECO:0007669"/>
    <property type="project" value="UniProtKB-UniRule"/>
</dbReference>
<dbReference type="GO" id="GO:0000166">
    <property type="term" value="F:nucleotide binding"/>
    <property type="evidence" value="ECO:0007669"/>
    <property type="project" value="UniProtKB-KW"/>
</dbReference>
<dbReference type="InterPro" id="IPR042099">
    <property type="entry name" value="ANL_N_sf"/>
</dbReference>
<dbReference type="InterPro" id="IPR000873">
    <property type="entry name" value="AMP-dep_synth/lig_dom"/>
</dbReference>